<dbReference type="NCBIfam" id="NF011104">
    <property type="entry name" value="PRK14531.1"/>
    <property type="match status" value="1"/>
</dbReference>
<comment type="function">
    <text evidence="5">Catalyzes the reversible transfer of the terminal phosphate group between ATP and AMP. Plays an important role in cellular energy homeostasis and in adenine nucleotide metabolism.</text>
</comment>
<protein>
    <recommendedName>
        <fullName evidence="5 7">Adenylate kinase</fullName>
        <shortName evidence="5">AK</shortName>
        <ecNumber evidence="5 7">2.7.4.3</ecNumber>
    </recommendedName>
    <alternativeName>
        <fullName evidence="5">ATP-AMP transphosphorylase</fullName>
    </alternativeName>
    <alternativeName>
        <fullName evidence="5">ATP:AMP phosphotransferase</fullName>
    </alternativeName>
    <alternativeName>
        <fullName evidence="5">Adenylate monophosphate kinase</fullName>
    </alternativeName>
</protein>
<comment type="domain">
    <text evidence="5">Consists of three domains, a large central CORE domain and two small peripheral domains, NMPbind and LID, which undergo movements during catalysis. The LID domain closes over the site of phosphoryl transfer upon ATP binding. Assembling and dissambling the active center during each catalytic cycle provides an effective means to prevent ATP hydrolysis.</text>
</comment>
<dbReference type="OrthoDB" id="9805030at2"/>
<dbReference type="AlphaFoldDB" id="U7QEU0"/>
<evidence type="ECO:0000256" key="6">
    <source>
        <dbReference type="RuleBase" id="RU003330"/>
    </source>
</evidence>
<evidence type="ECO:0000256" key="7">
    <source>
        <dbReference type="RuleBase" id="RU003331"/>
    </source>
</evidence>
<keyword evidence="2 5" id="KW-0545">Nucleotide biosynthesis</keyword>
<dbReference type="NCBIfam" id="NF002700">
    <property type="entry name" value="PRK02496.1"/>
    <property type="match status" value="1"/>
</dbReference>
<keyword evidence="5" id="KW-0963">Cytoplasm</keyword>
<comment type="catalytic activity">
    <reaction evidence="5 7">
        <text>AMP + ATP = 2 ADP</text>
        <dbReference type="Rhea" id="RHEA:12973"/>
        <dbReference type="ChEBI" id="CHEBI:30616"/>
        <dbReference type="ChEBI" id="CHEBI:456215"/>
        <dbReference type="ChEBI" id="CHEBI:456216"/>
        <dbReference type="EC" id="2.7.4.3"/>
    </reaction>
</comment>
<dbReference type="SUPFAM" id="SSF52540">
    <property type="entry name" value="P-loop containing nucleoside triphosphate hydrolases"/>
    <property type="match status" value="1"/>
</dbReference>
<name>U7QEU0_9CYAN</name>
<dbReference type="GO" id="GO:0005737">
    <property type="term" value="C:cytoplasm"/>
    <property type="evidence" value="ECO:0007669"/>
    <property type="project" value="UniProtKB-SubCell"/>
</dbReference>
<keyword evidence="3 5" id="KW-0547">Nucleotide-binding</keyword>
<dbReference type="PRINTS" id="PR00094">
    <property type="entry name" value="ADENYLTKNASE"/>
</dbReference>
<feature type="binding site" evidence="5">
    <location>
        <position position="37"/>
    </location>
    <ligand>
        <name>AMP</name>
        <dbReference type="ChEBI" id="CHEBI:456215"/>
    </ligand>
</feature>
<feature type="binding site" evidence="5">
    <location>
        <position position="150"/>
    </location>
    <ligand>
        <name>AMP</name>
        <dbReference type="ChEBI" id="CHEBI:456215"/>
    </ligand>
</feature>
<dbReference type="InterPro" id="IPR033690">
    <property type="entry name" value="Adenylat_kinase_CS"/>
</dbReference>
<comment type="caution">
    <text evidence="5">Lacks conserved residue(s) required for the propagation of feature annotation.</text>
</comment>
<sequence length="193" mass="21434">MVQVIFLGPPGSGKGTQSARLSELLAVPHISTGDILRTHVAQQTDLGQKARRFMDQGDLVPDQLILNMVQERLDQSDAQKGWILDGFPRNVTQATFVESLVQRQKAEQGSENADANGLSTINLEVPDEVLIERLLARGRADDSEETIRHRLQVYHEQTEPLIQFYSDRNQLSVVNGNLPLDQVTDALKKAIVA</sequence>
<feature type="region of interest" description="NMP" evidence="5">
    <location>
        <begin position="31"/>
        <end position="60"/>
    </location>
</feature>
<dbReference type="NCBIfam" id="NF011100">
    <property type="entry name" value="PRK14527.1"/>
    <property type="match status" value="1"/>
</dbReference>
<dbReference type="GO" id="GO:0044209">
    <property type="term" value="P:AMP salvage"/>
    <property type="evidence" value="ECO:0007669"/>
    <property type="project" value="UniProtKB-UniRule"/>
</dbReference>
<evidence type="ECO:0000313" key="8">
    <source>
        <dbReference type="EMBL" id="ERT06403.1"/>
    </source>
</evidence>
<comment type="subunit">
    <text evidence="5 7">Monomer.</text>
</comment>
<dbReference type="InterPro" id="IPR027417">
    <property type="entry name" value="P-loop_NTPase"/>
</dbReference>
<comment type="caution">
    <text evidence="8">The sequence shown here is derived from an EMBL/GenBank/DDBJ whole genome shotgun (WGS) entry which is preliminary data.</text>
</comment>
<feature type="binding site" evidence="5">
    <location>
        <position position="178"/>
    </location>
    <ligand>
        <name>ATP</name>
        <dbReference type="ChEBI" id="CHEBI:30616"/>
    </ligand>
</feature>
<evidence type="ECO:0000313" key="9">
    <source>
        <dbReference type="Proteomes" id="UP000017127"/>
    </source>
</evidence>
<reference evidence="8 9" key="1">
    <citation type="journal article" date="2013" name="Front. Microbiol.">
        <title>Comparative genomic analyses of the cyanobacterium, Lyngbya aestuarii BL J, a powerful hydrogen producer.</title>
        <authorList>
            <person name="Kothari A."/>
            <person name="Vaughn M."/>
            <person name="Garcia-Pichel F."/>
        </authorList>
    </citation>
    <scope>NUCLEOTIDE SEQUENCE [LARGE SCALE GENOMIC DNA]</scope>
    <source>
        <strain evidence="8 9">BL J</strain>
    </source>
</reference>
<dbReference type="EMBL" id="AUZM01000037">
    <property type="protein sequence ID" value="ERT06403.1"/>
    <property type="molecule type" value="Genomic_DNA"/>
</dbReference>
<feature type="binding site" evidence="5">
    <location>
        <begin position="58"/>
        <end position="60"/>
    </location>
    <ligand>
        <name>AMP</name>
        <dbReference type="ChEBI" id="CHEBI:456215"/>
    </ligand>
</feature>
<keyword evidence="9" id="KW-1185">Reference proteome</keyword>
<feature type="binding site" evidence="5">
    <location>
        <position position="137"/>
    </location>
    <ligand>
        <name>ATP</name>
        <dbReference type="ChEBI" id="CHEBI:30616"/>
    </ligand>
</feature>
<organism evidence="8 9">
    <name type="scientific">Lyngbya aestuarii BL J</name>
    <dbReference type="NCBI Taxonomy" id="1348334"/>
    <lineage>
        <taxon>Bacteria</taxon>
        <taxon>Bacillati</taxon>
        <taxon>Cyanobacteriota</taxon>
        <taxon>Cyanophyceae</taxon>
        <taxon>Oscillatoriophycideae</taxon>
        <taxon>Oscillatoriales</taxon>
        <taxon>Microcoleaceae</taxon>
        <taxon>Lyngbya</taxon>
    </lineage>
</organism>
<evidence type="ECO:0000256" key="4">
    <source>
        <dbReference type="ARBA" id="ARBA00022777"/>
    </source>
</evidence>
<dbReference type="Pfam" id="PF00406">
    <property type="entry name" value="ADK"/>
    <property type="match status" value="1"/>
</dbReference>
<proteinExistence type="inferred from homology"/>
<keyword evidence="4 5" id="KW-0418">Kinase</keyword>
<dbReference type="PANTHER" id="PTHR23359">
    <property type="entry name" value="NUCLEOTIDE KINASE"/>
    <property type="match status" value="1"/>
</dbReference>
<dbReference type="UniPathway" id="UPA00588">
    <property type="reaction ID" value="UER00649"/>
</dbReference>
<dbReference type="InterPro" id="IPR000850">
    <property type="entry name" value="Adenylat/UMP-CMP_kin"/>
</dbReference>
<dbReference type="CDD" id="cd01428">
    <property type="entry name" value="ADK"/>
    <property type="match status" value="1"/>
</dbReference>
<evidence type="ECO:0000256" key="3">
    <source>
        <dbReference type="ARBA" id="ARBA00022741"/>
    </source>
</evidence>
<evidence type="ECO:0000256" key="1">
    <source>
        <dbReference type="ARBA" id="ARBA00022679"/>
    </source>
</evidence>
<accession>U7QEU0</accession>
<comment type="pathway">
    <text evidence="5">Purine metabolism; AMP biosynthesis via salvage pathway; AMP from ADP: step 1/1.</text>
</comment>
<dbReference type="Gene3D" id="3.40.50.300">
    <property type="entry name" value="P-loop containing nucleotide triphosphate hydrolases"/>
    <property type="match status" value="1"/>
</dbReference>
<dbReference type="HAMAP" id="MF_00235">
    <property type="entry name" value="Adenylate_kinase_Adk"/>
    <property type="match status" value="1"/>
</dbReference>
<keyword evidence="1 5" id="KW-0808">Transferase</keyword>
<feature type="binding site" evidence="5">
    <location>
        <position position="32"/>
    </location>
    <ligand>
        <name>AMP</name>
        <dbReference type="ChEBI" id="CHEBI:456215"/>
    </ligand>
</feature>
<comment type="subcellular location">
    <subcellularLocation>
        <location evidence="5 7">Cytoplasm</location>
    </subcellularLocation>
</comment>
<evidence type="ECO:0000256" key="2">
    <source>
        <dbReference type="ARBA" id="ARBA00022727"/>
    </source>
</evidence>
<feature type="binding site" evidence="5">
    <location>
        <begin position="86"/>
        <end position="89"/>
    </location>
    <ligand>
        <name>AMP</name>
        <dbReference type="ChEBI" id="CHEBI:456215"/>
    </ligand>
</feature>
<feature type="binding site" evidence="5">
    <location>
        <position position="139"/>
    </location>
    <ligand>
        <name>AMP</name>
        <dbReference type="ChEBI" id="CHEBI:456215"/>
    </ligand>
</feature>
<dbReference type="PROSITE" id="PS00113">
    <property type="entry name" value="ADENYLATE_KINASE"/>
    <property type="match status" value="1"/>
</dbReference>
<dbReference type="RefSeq" id="WP_023067371.1">
    <property type="nucleotide sequence ID" value="NZ_AUZM01000037.1"/>
</dbReference>
<keyword evidence="5 7" id="KW-0067">ATP-binding</keyword>
<dbReference type="EC" id="2.7.4.3" evidence="5 7"/>
<dbReference type="GO" id="GO:0005524">
    <property type="term" value="F:ATP binding"/>
    <property type="evidence" value="ECO:0007669"/>
    <property type="project" value="UniProtKB-UniRule"/>
</dbReference>
<dbReference type="GO" id="GO:0004017">
    <property type="term" value="F:AMP kinase activity"/>
    <property type="evidence" value="ECO:0007669"/>
    <property type="project" value="UniProtKB-UniRule"/>
</dbReference>
<feature type="binding site" evidence="5">
    <location>
        <position position="93"/>
    </location>
    <ligand>
        <name>AMP</name>
        <dbReference type="ChEBI" id="CHEBI:456215"/>
    </ligand>
</feature>
<dbReference type="Proteomes" id="UP000017127">
    <property type="component" value="Unassembled WGS sequence"/>
</dbReference>
<evidence type="ECO:0000256" key="5">
    <source>
        <dbReference type="HAMAP-Rule" id="MF_00235"/>
    </source>
</evidence>
<dbReference type="NCBIfam" id="NF001381">
    <property type="entry name" value="PRK00279.1-3"/>
    <property type="match status" value="1"/>
</dbReference>
<comment type="similarity">
    <text evidence="5 6">Belongs to the adenylate kinase family.</text>
</comment>
<feature type="binding site" evidence="5">
    <location>
        <begin position="11"/>
        <end position="16"/>
    </location>
    <ligand>
        <name>ATP</name>
        <dbReference type="ChEBI" id="CHEBI:30616"/>
    </ligand>
</feature>
<gene>
    <name evidence="5" type="primary">adk</name>
    <name evidence="8" type="ORF">M595_3658</name>
</gene>
<dbReference type="PATRIC" id="fig|1348334.3.peg.3539"/>